<dbReference type="InParanoid" id="A0A6J2VSI6"/>
<evidence type="ECO:0000313" key="4">
    <source>
        <dbReference type="RefSeq" id="XP_030634171.1"/>
    </source>
</evidence>
<dbReference type="PANTHER" id="PTHR12307">
    <property type="entry name" value="PROTEIN PHOSPHATASE 1 REGULATORY SUBUNIT"/>
    <property type="match status" value="1"/>
</dbReference>
<dbReference type="RefSeq" id="XP_030634171.1">
    <property type="nucleotide sequence ID" value="XM_030778311.1"/>
</dbReference>
<dbReference type="InterPro" id="IPR005036">
    <property type="entry name" value="CBM21_dom"/>
</dbReference>
<feature type="region of interest" description="Disordered" evidence="1">
    <location>
        <begin position="1"/>
        <end position="98"/>
    </location>
</feature>
<name>A0A6J2VSI6_CHACN</name>
<evidence type="ECO:0000313" key="3">
    <source>
        <dbReference type="Proteomes" id="UP000504632"/>
    </source>
</evidence>
<dbReference type="Pfam" id="PF03370">
    <property type="entry name" value="CBM_21"/>
    <property type="match status" value="1"/>
</dbReference>
<dbReference type="InterPro" id="IPR038175">
    <property type="entry name" value="CBM21_dom_sf"/>
</dbReference>
<dbReference type="CTD" id="567375"/>
<feature type="compositionally biased region" description="Basic and acidic residues" evidence="1">
    <location>
        <begin position="34"/>
        <end position="49"/>
    </location>
</feature>
<dbReference type="GO" id="GO:0005979">
    <property type="term" value="P:regulation of glycogen biosynthetic process"/>
    <property type="evidence" value="ECO:0007669"/>
    <property type="project" value="TreeGrafter"/>
</dbReference>
<evidence type="ECO:0000259" key="2">
    <source>
        <dbReference type="PROSITE" id="PS51159"/>
    </source>
</evidence>
<keyword evidence="3" id="KW-1185">Reference proteome</keyword>
<reference evidence="4" key="1">
    <citation type="submission" date="2025-08" db="UniProtKB">
        <authorList>
            <consortium name="RefSeq"/>
        </authorList>
    </citation>
    <scope>IDENTIFICATION</scope>
</reference>
<dbReference type="Proteomes" id="UP000504632">
    <property type="component" value="Chromosome 6"/>
</dbReference>
<evidence type="ECO:0000256" key="1">
    <source>
        <dbReference type="SAM" id="MobiDB-lite"/>
    </source>
</evidence>
<sequence length="301" mass="34537">MAKAEEQVYPGKTKSTIQFISGRSEVSRPSMTIRVRDIYSPKPQPERKPVPIRPPSPKPAPPRRPELHKSLSCEPEPKPIMRRRARSLPSAGDQKTSRHMQVRFVDSLGLELEDVKFFKAGEEPRIPAHVITRLLISSELAFGKNLELSLPYFKPCFPENMSTQPDFLKRLSHQKVCLEQILCSELGIIGTAQVLNLAFEKEVIARYSFTDWKSYGDSKASWVTTVHRDGDIVPESDVFRFRLPVPPFILKPGAHLEFALCFWSRGKDYWDNNQGLNYKLECHNYKLIVPKECEDTMVHFT</sequence>
<dbReference type="InterPro" id="IPR050782">
    <property type="entry name" value="PP1_regulatory_subunit_3"/>
</dbReference>
<dbReference type="PANTHER" id="PTHR12307:SF4">
    <property type="entry name" value="PROTEIN PHOSPHATASE 1 REGULATORY SUBUNIT 3D"/>
    <property type="match status" value="1"/>
</dbReference>
<dbReference type="FunCoup" id="A0A6J2VSI6">
    <property type="interactions" value="74"/>
</dbReference>
<feature type="compositionally biased region" description="Pro residues" evidence="1">
    <location>
        <begin position="51"/>
        <end position="62"/>
    </location>
</feature>
<feature type="compositionally biased region" description="Basic and acidic residues" evidence="1">
    <location>
        <begin position="63"/>
        <end position="79"/>
    </location>
</feature>
<protein>
    <submittedName>
        <fullName evidence="4">Protein phosphatase 1, regulatory subunit 3Db</fullName>
    </submittedName>
</protein>
<organism evidence="3 4">
    <name type="scientific">Chanos chanos</name>
    <name type="common">Milkfish</name>
    <name type="synonym">Mugil chanos</name>
    <dbReference type="NCBI Taxonomy" id="29144"/>
    <lineage>
        <taxon>Eukaryota</taxon>
        <taxon>Metazoa</taxon>
        <taxon>Chordata</taxon>
        <taxon>Craniata</taxon>
        <taxon>Vertebrata</taxon>
        <taxon>Euteleostomi</taxon>
        <taxon>Actinopterygii</taxon>
        <taxon>Neopterygii</taxon>
        <taxon>Teleostei</taxon>
        <taxon>Ostariophysi</taxon>
        <taxon>Gonorynchiformes</taxon>
        <taxon>Chanidae</taxon>
        <taxon>Chanos</taxon>
    </lineage>
</organism>
<dbReference type="OrthoDB" id="1881at2759"/>
<dbReference type="GeneID" id="115815353"/>
<accession>A0A6J2VSI6</accession>
<gene>
    <name evidence="4" type="primary">ppp1r3db</name>
</gene>
<dbReference type="GO" id="GO:0000164">
    <property type="term" value="C:protein phosphatase type 1 complex"/>
    <property type="evidence" value="ECO:0007669"/>
    <property type="project" value="TreeGrafter"/>
</dbReference>
<feature type="domain" description="CBM21" evidence="2">
    <location>
        <begin position="168"/>
        <end position="281"/>
    </location>
</feature>
<proteinExistence type="predicted"/>
<dbReference type="GO" id="GO:2001069">
    <property type="term" value="F:glycogen binding"/>
    <property type="evidence" value="ECO:0007669"/>
    <property type="project" value="TreeGrafter"/>
</dbReference>
<dbReference type="Gene3D" id="2.60.40.2440">
    <property type="entry name" value="Carbohydrate binding type-21 domain"/>
    <property type="match status" value="1"/>
</dbReference>
<dbReference type="GO" id="GO:0008157">
    <property type="term" value="F:protein phosphatase 1 binding"/>
    <property type="evidence" value="ECO:0007669"/>
    <property type="project" value="TreeGrafter"/>
</dbReference>
<dbReference type="PROSITE" id="PS51159">
    <property type="entry name" value="CBM21"/>
    <property type="match status" value="1"/>
</dbReference>
<dbReference type="AlphaFoldDB" id="A0A6J2VSI6"/>